<dbReference type="Proteomes" id="UP000261480">
    <property type="component" value="Unplaced"/>
</dbReference>
<reference evidence="1" key="2">
    <citation type="submission" date="2025-09" db="UniProtKB">
        <authorList>
            <consortium name="Ensembl"/>
        </authorList>
    </citation>
    <scope>IDENTIFICATION</scope>
</reference>
<proteinExistence type="predicted"/>
<name>A0A3B3XWG0_9TELE</name>
<evidence type="ECO:0000313" key="1">
    <source>
        <dbReference type="Ensembl" id="ENSPMEP00000019424.1"/>
    </source>
</evidence>
<dbReference type="AlphaFoldDB" id="A0A3B3XWG0"/>
<evidence type="ECO:0000313" key="2">
    <source>
        <dbReference type="Proteomes" id="UP000261480"/>
    </source>
</evidence>
<keyword evidence="2" id="KW-1185">Reference proteome</keyword>
<reference evidence="1" key="1">
    <citation type="submission" date="2025-08" db="UniProtKB">
        <authorList>
            <consortium name="Ensembl"/>
        </authorList>
    </citation>
    <scope>IDENTIFICATION</scope>
</reference>
<sequence>QKVFHAQTLSSDSEVRQQPFLCLIPLFICCSENLRGGGEQRRDSEEVIFSGTAVKVVVWAGVLRDARIHSGLLVRCVWESRNLVFFIPVSNPKVGMCMHGLTHV</sequence>
<organism evidence="1 2">
    <name type="scientific">Poecilia mexicana</name>
    <dbReference type="NCBI Taxonomy" id="48701"/>
    <lineage>
        <taxon>Eukaryota</taxon>
        <taxon>Metazoa</taxon>
        <taxon>Chordata</taxon>
        <taxon>Craniata</taxon>
        <taxon>Vertebrata</taxon>
        <taxon>Euteleostomi</taxon>
        <taxon>Actinopterygii</taxon>
        <taxon>Neopterygii</taxon>
        <taxon>Teleostei</taxon>
        <taxon>Neoteleostei</taxon>
        <taxon>Acanthomorphata</taxon>
        <taxon>Ovalentaria</taxon>
        <taxon>Atherinomorphae</taxon>
        <taxon>Cyprinodontiformes</taxon>
        <taxon>Poeciliidae</taxon>
        <taxon>Poeciliinae</taxon>
        <taxon>Poecilia</taxon>
    </lineage>
</organism>
<accession>A0A3B3XWG0</accession>
<dbReference type="Ensembl" id="ENSPMET00000028800.1">
    <property type="protein sequence ID" value="ENSPMEP00000019424.1"/>
    <property type="gene ID" value="ENSPMEG00000022436.1"/>
</dbReference>
<protein>
    <submittedName>
        <fullName evidence="1">Uncharacterized protein</fullName>
    </submittedName>
</protein>